<reference evidence="3 4" key="1">
    <citation type="submission" date="2024-06" db="EMBL/GenBank/DDBJ databases">
        <title>Genomic Encyclopedia of Type Strains, Phase IV (KMG-IV): sequencing the most valuable type-strain genomes for metagenomic binning, comparative biology and taxonomic classification.</title>
        <authorList>
            <person name="Goeker M."/>
        </authorList>
    </citation>
    <scope>NUCLEOTIDE SEQUENCE [LARGE SCALE GENOMIC DNA]</scope>
    <source>
        <strain evidence="3 4">DSM 17809</strain>
    </source>
</reference>
<dbReference type="NCBIfam" id="NF035944">
    <property type="entry name" value="PEPxxWA-CTERM"/>
    <property type="match status" value="1"/>
</dbReference>
<sequence>MKKLLFVAACAAAMLTAAPAGAAVTLQIVDSFARPNAFGLAYDGANIWWSNSSGTIHEMTTAGVDTGKSVQGPYWSALAYNGANSKLVVMQGANTISFDRPGAAGMNYASLNPTITGVAGGYGGLIDGLDVQGSTLWWSPDVDKVYHSPVDGSGARTEFLGGAGGYSGVEYLTAGATDYIIVVNDASSPRRLCIHQTNAAEVGCSTLPNSRYEDLAFDGRYLYAADFFGHRIDKIDLLVDGGSIFVPPGSAVPEPSTWAMMIVGLAGLGAMLRRTGRRTLMQRTC</sequence>
<dbReference type="SUPFAM" id="SSF63825">
    <property type="entry name" value="YWTD domain"/>
    <property type="match status" value="1"/>
</dbReference>
<dbReference type="Proteomes" id="UP001549110">
    <property type="component" value="Unassembled WGS sequence"/>
</dbReference>
<evidence type="ECO:0000313" key="4">
    <source>
        <dbReference type="Proteomes" id="UP001549110"/>
    </source>
</evidence>
<dbReference type="InterPro" id="IPR013424">
    <property type="entry name" value="Ice-binding_C"/>
</dbReference>
<protein>
    <recommendedName>
        <fullName evidence="2">Ice-binding protein C-terminal domain-containing protein</fullName>
    </recommendedName>
</protein>
<dbReference type="EMBL" id="JBEPLU010000002">
    <property type="protein sequence ID" value="MET3527507.1"/>
    <property type="molecule type" value="Genomic_DNA"/>
</dbReference>
<proteinExistence type="predicted"/>
<name>A0ABV2ELE3_9CAUL</name>
<gene>
    <name evidence="3" type="ORF">ABID41_002625</name>
</gene>
<comment type="caution">
    <text evidence="3">The sequence shown here is derived from an EMBL/GenBank/DDBJ whole genome shotgun (WGS) entry which is preliminary data.</text>
</comment>
<feature type="domain" description="Ice-binding protein C-terminal" evidence="2">
    <location>
        <begin position="251"/>
        <end position="274"/>
    </location>
</feature>
<evidence type="ECO:0000256" key="1">
    <source>
        <dbReference type="SAM" id="SignalP"/>
    </source>
</evidence>
<keyword evidence="1" id="KW-0732">Signal</keyword>
<feature type="chain" id="PRO_5046750065" description="Ice-binding protein C-terminal domain-containing protein" evidence="1">
    <location>
        <begin position="23"/>
        <end position="285"/>
    </location>
</feature>
<dbReference type="Pfam" id="PF07589">
    <property type="entry name" value="PEP-CTERM"/>
    <property type="match status" value="1"/>
</dbReference>
<feature type="signal peptide" evidence="1">
    <location>
        <begin position="1"/>
        <end position="22"/>
    </location>
</feature>
<accession>A0ABV2ELE3</accession>
<keyword evidence="4" id="KW-1185">Reference proteome</keyword>
<dbReference type="RefSeq" id="WP_331929382.1">
    <property type="nucleotide sequence ID" value="NZ_JBEPLU010000002.1"/>
</dbReference>
<organism evidence="3 4">
    <name type="scientific">Phenylobacterium koreense</name>
    <dbReference type="NCBI Taxonomy" id="266125"/>
    <lineage>
        <taxon>Bacteria</taxon>
        <taxon>Pseudomonadati</taxon>
        <taxon>Pseudomonadota</taxon>
        <taxon>Alphaproteobacteria</taxon>
        <taxon>Caulobacterales</taxon>
        <taxon>Caulobacteraceae</taxon>
        <taxon>Phenylobacterium</taxon>
    </lineage>
</organism>
<evidence type="ECO:0000313" key="3">
    <source>
        <dbReference type="EMBL" id="MET3527507.1"/>
    </source>
</evidence>
<evidence type="ECO:0000259" key="2">
    <source>
        <dbReference type="Pfam" id="PF07589"/>
    </source>
</evidence>
<dbReference type="NCBIfam" id="TIGR02595">
    <property type="entry name" value="PEP_CTERM"/>
    <property type="match status" value="1"/>
</dbReference>